<dbReference type="AlphaFoldDB" id="A0A7T1T5A8"/>
<dbReference type="InterPro" id="IPR025751">
    <property type="entry name" value="RsbRD_N_dom"/>
</dbReference>
<proteinExistence type="predicted"/>
<dbReference type="Gene3D" id="1.10.10.2840">
    <property type="entry name" value="PucR C-terminal helix-turn-helix domain"/>
    <property type="match status" value="1"/>
</dbReference>
<dbReference type="InterPro" id="IPR042070">
    <property type="entry name" value="PucR_C-HTH_sf"/>
</dbReference>
<feature type="domain" description="PucR C-terminal helix-turn-helix" evidence="1">
    <location>
        <begin position="334"/>
        <end position="392"/>
    </location>
</feature>
<name>A0A7T1T5A8_9ACTN</name>
<evidence type="ECO:0000259" key="2">
    <source>
        <dbReference type="Pfam" id="PF14361"/>
    </source>
</evidence>
<evidence type="ECO:0000313" key="4">
    <source>
        <dbReference type="Proteomes" id="UP000595046"/>
    </source>
</evidence>
<gene>
    <name evidence="3" type="ORF">G4Z16_09740</name>
</gene>
<dbReference type="InterPro" id="IPR051448">
    <property type="entry name" value="CdaR-like_regulators"/>
</dbReference>
<dbReference type="InterPro" id="IPR025736">
    <property type="entry name" value="PucR_C-HTH_dom"/>
</dbReference>
<dbReference type="Pfam" id="PF13556">
    <property type="entry name" value="HTH_30"/>
    <property type="match status" value="1"/>
</dbReference>
<dbReference type="KEGG" id="sbat:G4Z16_09740"/>
<organism evidence="3 4">
    <name type="scientific">Streptomyces bathyalis</name>
    <dbReference type="NCBI Taxonomy" id="2710756"/>
    <lineage>
        <taxon>Bacteria</taxon>
        <taxon>Bacillati</taxon>
        <taxon>Actinomycetota</taxon>
        <taxon>Actinomycetes</taxon>
        <taxon>Kitasatosporales</taxon>
        <taxon>Streptomycetaceae</taxon>
        <taxon>Streptomyces</taxon>
    </lineage>
</organism>
<dbReference type="PANTHER" id="PTHR33744:SF1">
    <property type="entry name" value="DNA-BINDING TRANSCRIPTIONAL ACTIVATOR ADER"/>
    <property type="match status" value="1"/>
</dbReference>
<feature type="domain" description="RsbT co-antagonist protein RsbRD N-terminal" evidence="2">
    <location>
        <begin position="29"/>
        <end position="163"/>
    </location>
</feature>
<evidence type="ECO:0000313" key="3">
    <source>
        <dbReference type="EMBL" id="QPP06634.1"/>
    </source>
</evidence>
<dbReference type="EMBL" id="CP048882">
    <property type="protein sequence ID" value="QPP06634.1"/>
    <property type="molecule type" value="Genomic_DNA"/>
</dbReference>
<protein>
    <submittedName>
        <fullName evidence="3">PucR family transcriptional regulator</fullName>
    </submittedName>
</protein>
<keyword evidence="4" id="KW-1185">Reference proteome</keyword>
<reference evidence="4" key="1">
    <citation type="submission" date="2020-02" db="EMBL/GenBank/DDBJ databases">
        <title>Streptomyces sp. ASO4wet.</title>
        <authorList>
            <person name="Risdian C."/>
            <person name="Landwehr W."/>
            <person name="Schupp P."/>
            <person name="Wink J."/>
        </authorList>
    </citation>
    <scope>NUCLEOTIDE SEQUENCE [LARGE SCALE GENOMIC DNA]</scope>
    <source>
        <strain evidence="4">ASO4wet</strain>
    </source>
</reference>
<accession>A0A7T1T5A8</accession>
<dbReference type="PANTHER" id="PTHR33744">
    <property type="entry name" value="CARBOHYDRATE DIACID REGULATOR"/>
    <property type="match status" value="1"/>
</dbReference>
<evidence type="ECO:0000259" key="1">
    <source>
        <dbReference type="Pfam" id="PF13556"/>
    </source>
</evidence>
<dbReference type="Pfam" id="PF14361">
    <property type="entry name" value="RsbRD_N"/>
    <property type="match status" value="1"/>
</dbReference>
<dbReference type="Proteomes" id="UP000595046">
    <property type="component" value="Chromosome"/>
</dbReference>
<dbReference type="RefSeq" id="WP_197350464.1">
    <property type="nucleotide sequence ID" value="NZ_CP048882.1"/>
</dbReference>
<sequence>MHSQADPTAAAPHPRAAELAVECLKGIDGLLGDWLETVRPLREHYADSVPDDDFRETALQAFELLLRTVAELPVPAELAGISERIGERRARQGVPLDSLLAAARLDFRVVWAALVARADDEDKVLLVASAYHVWEAVEAHVTGIMTAYQRTVLEMGRQREDERRLWFDRLLESAGRNPTVVRDAGLALGFAPAACFLCVAALPGPGPGEGLHGAAAALRSAGATLQRQTVSSAALLIVQLGSRVTEETVLAGLEGVRCGVSPVADGLAAVPRAVELATATVRALPESAPGPLRLADAWLDVLVNRAGHFTAHLADDVLGGLTGDGTPPGETDRLLHTVRVHLAGSGSIAETAKALYCHRNTVQQRFTRLHELTGRDIRRPEDAALLALALRARESGER</sequence>